<feature type="signal peptide" evidence="10">
    <location>
        <begin position="1"/>
        <end position="19"/>
    </location>
</feature>
<comment type="subcellular location">
    <subcellularLocation>
        <location evidence="1">Secreted</location>
        <location evidence="1">Cell wall</location>
    </subcellularLocation>
</comment>
<dbReference type="PROSITE" id="PS00502">
    <property type="entry name" value="POLYGALACTURONASE"/>
    <property type="match status" value="1"/>
</dbReference>
<keyword evidence="7" id="KW-0961">Cell wall biogenesis/degradation</keyword>
<evidence type="ECO:0000256" key="1">
    <source>
        <dbReference type="ARBA" id="ARBA00004191"/>
    </source>
</evidence>
<dbReference type="GO" id="GO:0005975">
    <property type="term" value="P:carbohydrate metabolic process"/>
    <property type="evidence" value="ECO:0007669"/>
    <property type="project" value="InterPro"/>
</dbReference>
<proteinExistence type="inferred from homology"/>
<dbReference type="SUPFAM" id="SSF51126">
    <property type="entry name" value="Pectin lyase-like"/>
    <property type="match status" value="1"/>
</dbReference>
<gene>
    <name evidence="12" type="primary">LOC113851324</name>
</gene>
<dbReference type="Gene3D" id="2.160.20.10">
    <property type="entry name" value="Single-stranded right-handed beta-helix, Pectin lyase-like"/>
    <property type="match status" value="1"/>
</dbReference>
<dbReference type="GO" id="GO:0071555">
    <property type="term" value="P:cell wall organization"/>
    <property type="evidence" value="ECO:0007669"/>
    <property type="project" value="UniProtKB-KW"/>
</dbReference>
<feature type="chain" id="PRO_5034733310" evidence="10">
    <location>
        <begin position="20"/>
        <end position="344"/>
    </location>
</feature>
<dbReference type="KEGG" id="aprc:113851324"/>
<dbReference type="GeneID" id="113851324"/>
<evidence type="ECO:0000256" key="7">
    <source>
        <dbReference type="ARBA" id="ARBA00023316"/>
    </source>
</evidence>
<feature type="active site" evidence="8">
    <location>
        <position position="248"/>
    </location>
</feature>
<dbReference type="OrthoDB" id="187139at2759"/>
<evidence type="ECO:0000313" key="12">
    <source>
        <dbReference type="RefSeq" id="XP_027337589.1"/>
    </source>
</evidence>
<dbReference type="InterPro" id="IPR012334">
    <property type="entry name" value="Pectin_lyas_fold"/>
</dbReference>
<dbReference type="AlphaFoldDB" id="A0A8B8K2G1"/>
<evidence type="ECO:0000256" key="6">
    <source>
        <dbReference type="ARBA" id="ARBA00023295"/>
    </source>
</evidence>
<evidence type="ECO:0000256" key="5">
    <source>
        <dbReference type="ARBA" id="ARBA00022801"/>
    </source>
</evidence>
<dbReference type="InterPro" id="IPR011050">
    <property type="entry name" value="Pectin_lyase_fold/virulence"/>
</dbReference>
<reference evidence="12" key="2">
    <citation type="submission" date="2025-08" db="UniProtKB">
        <authorList>
            <consortium name="RefSeq"/>
        </authorList>
    </citation>
    <scope>IDENTIFICATION</scope>
    <source>
        <tissue evidence="12">Young leaves</tissue>
    </source>
</reference>
<dbReference type="SMART" id="SM00710">
    <property type="entry name" value="PbH1"/>
    <property type="match status" value="5"/>
</dbReference>
<keyword evidence="6 9" id="KW-0326">Glycosidase</keyword>
<dbReference type="InterPro" id="IPR006626">
    <property type="entry name" value="PbH1"/>
</dbReference>
<protein>
    <submittedName>
        <fullName evidence="12">Probable polygalacturonase At3g15720</fullName>
    </submittedName>
</protein>
<evidence type="ECO:0000313" key="11">
    <source>
        <dbReference type="Proteomes" id="UP000694853"/>
    </source>
</evidence>
<evidence type="ECO:0000256" key="10">
    <source>
        <dbReference type="SAM" id="SignalP"/>
    </source>
</evidence>
<evidence type="ECO:0000256" key="9">
    <source>
        <dbReference type="RuleBase" id="RU361169"/>
    </source>
</evidence>
<evidence type="ECO:0000256" key="3">
    <source>
        <dbReference type="ARBA" id="ARBA00022512"/>
    </source>
</evidence>
<comment type="similarity">
    <text evidence="2 9">Belongs to the glycosyl hydrolase 28 family.</text>
</comment>
<dbReference type="InterPro" id="IPR000743">
    <property type="entry name" value="Glyco_hydro_28"/>
</dbReference>
<dbReference type="RefSeq" id="XP_027337589.1">
    <property type="nucleotide sequence ID" value="XM_027481788.1"/>
</dbReference>
<evidence type="ECO:0000256" key="4">
    <source>
        <dbReference type="ARBA" id="ARBA00022525"/>
    </source>
</evidence>
<dbReference type="GO" id="GO:0004650">
    <property type="term" value="F:polygalacturonase activity"/>
    <property type="evidence" value="ECO:0007669"/>
    <property type="project" value="InterPro"/>
</dbReference>
<keyword evidence="11" id="KW-1185">Reference proteome</keyword>
<name>A0A8B8K2G1_ABRPR</name>
<keyword evidence="4" id="KW-0964">Secreted</keyword>
<sequence>MNGLFVVLLIFVITSPSLCARVDLDVSAIYNVFDYGAMGDGQTDDSQAFLKTWQAVCGANQGAATLLIPKGRAFLLQPVSFIGPCRPSNVYVELQGTISAPIGVGSWQWPRDSDRRAWVQFRGIYGLQIYGGGKVDGQGAAWWTTFLRIYDRPAGIRFLNCQNLRLSSLSFVNSPRNHITINRCNGATISNLFIGAPYNSPNTDGIVVSTSSNILIQNSKIATGDDCVAIITGASFVNITGIFCGPGHGISVGSLGRGGAYDTVQDIHVRNCTFTGTTNGARIKTWTGGSGYARRIRFEDIILDGAKNAVIIDQHYYGEDNGAVQRNSKHPITTDYIILYYLSW</sequence>
<evidence type="ECO:0000256" key="8">
    <source>
        <dbReference type="PROSITE-ProRule" id="PRU10052"/>
    </source>
</evidence>
<evidence type="ECO:0000256" key="2">
    <source>
        <dbReference type="ARBA" id="ARBA00008834"/>
    </source>
</evidence>
<dbReference type="PANTHER" id="PTHR31375">
    <property type="match status" value="1"/>
</dbReference>
<keyword evidence="5 9" id="KW-0378">Hydrolase</keyword>
<dbReference type="Proteomes" id="UP000694853">
    <property type="component" value="Unplaced"/>
</dbReference>
<accession>A0A8B8K2G1</accession>
<organism evidence="11 12">
    <name type="scientific">Abrus precatorius</name>
    <name type="common">Indian licorice</name>
    <name type="synonym">Glycine abrus</name>
    <dbReference type="NCBI Taxonomy" id="3816"/>
    <lineage>
        <taxon>Eukaryota</taxon>
        <taxon>Viridiplantae</taxon>
        <taxon>Streptophyta</taxon>
        <taxon>Embryophyta</taxon>
        <taxon>Tracheophyta</taxon>
        <taxon>Spermatophyta</taxon>
        <taxon>Magnoliopsida</taxon>
        <taxon>eudicotyledons</taxon>
        <taxon>Gunneridae</taxon>
        <taxon>Pentapetalae</taxon>
        <taxon>rosids</taxon>
        <taxon>fabids</taxon>
        <taxon>Fabales</taxon>
        <taxon>Fabaceae</taxon>
        <taxon>Papilionoideae</taxon>
        <taxon>50 kb inversion clade</taxon>
        <taxon>NPAAA clade</taxon>
        <taxon>indigoferoid/millettioid clade</taxon>
        <taxon>Abreae</taxon>
        <taxon>Abrus</taxon>
    </lineage>
</organism>
<dbReference type="Pfam" id="PF00295">
    <property type="entry name" value="Glyco_hydro_28"/>
    <property type="match status" value="1"/>
</dbReference>
<reference evidence="11" key="1">
    <citation type="journal article" date="2019" name="Toxins">
        <title>Detection of Abrin-Like and Prepropulchellin-Like Toxin Genes and Transcripts Using Whole Genome Sequencing and Full-Length Transcript Sequencing of Abrus precatorius.</title>
        <authorList>
            <person name="Hovde B.T."/>
            <person name="Daligault H.E."/>
            <person name="Hanschen E.R."/>
            <person name="Kunde Y.A."/>
            <person name="Johnson M.B."/>
            <person name="Starkenburg S.R."/>
            <person name="Johnson S.L."/>
        </authorList>
    </citation>
    <scope>NUCLEOTIDE SEQUENCE [LARGE SCALE GENOMIC DNA]</scope>
</reference>
<keyword evidence="3" id="KW-0134">Cell wall</keyword>
<keyword evidence="10" id="KW-0732">Signal</keyword>